<dbReference type="AlphaFoldDB" id="A0A0G1BHK1"/>
<organism evidence="2 3">
    <name type="scientific">Candidatus Giovannonibacteria bacterium GW2011_GWF2_42_19</name>
    <dbReference type="NCBI Taxonomy" id="1618659"/>
    <lineage>
        <taxon>Bacteria</taxon>
        <taxon>Candidatus Giovannoniibacteriota</taxon>
    </lineage>
</organism>
<sequence length="186" mass="20327">MQDSPFSLSKKYSVNSYPVKASVSSMGAVMFLGIIVLIISILMFGGVFLWKKLTEGQINELNASIKRAEADFDPPFIKEVSRTAKAIDDVTKLLSGHRATSKVFKFLEDNTLVEVSFSNFNFNAANNVVTLSGEALGYSALALQFSKIEQNPMVKAATLSNIAVLDKGTIGFNLTLNLDSEVIKYK</sequence>
<keyword evidence="1" id="KW-0472">Membrane</keyword>
<protein>
    <recommendedName>
        <fullName evidence="4">Fimbrial assembly family protein</fullName>
    </recommendedName>
</protein>
<gene>
    <name evidence="2" type="ORF">UV11_C0040G0004</name>
</gene>
<evidence type="ECO:0000256" key="1">
    <source>
        <dbReference type="SAM" id="Phobius"/>
    </source>
</evidence>
<dbReference type="Proteomes" id="UP000034036">
    <property type="component" value="Unassembled WGS sequence"/>
</dbReference>
<keyword evidence="1" id="KW-0812">Transmembrane</keyword>
<evidence type="ECO:0000313" key="3">
    <source>
        <dbReference type="Proteomes" id="UP000034036"/>
    </source>
</evidence>
<dbReference type="STRING" id="1618659.UV11_C0040G0004"/>
<reference evidence="2" key="1">
    <citation type="journal article" date="2015" name="Nature">
        <title>rRNA introns, odd ribosomes, and small enigmatic genomes across a large radiation of phyla.</title>
        <authorList>
            <person name="Brown C.T."/>
            <person name="Hug L.A."/>
            <person name="Thomas B.C."/>
            <person name="Sharon I."/>
            <person name="Castelle C.J."/>
            <person name="Singh A."/>
            <person name="Wilkins M.J."/>
            <person name="Williams K.H."/>
            <person name="Banfield J.F."/>
        </authorList>
    </citation>
    <scope>NUCLEOTIDE SEQUENCE [LARGE SCALE GENOMIC DNA]</scope>
</reference>
<evidence type="ECO:0000313" key="2">
    <source>
        <dbReference type="EMBL" id="KKS45776.1"/>
    </source>
</evidence>
<name>A0A0G1BHK1_9BACT</name>
<proteinExistence type="predicted"/>
<dbReference type="EMBL" id="LCDF01000040">
    <property type="protein sequence ID" value="KKS45776.1"/>
    <property type="molecule type" value="Genomic_DNA"/>
</dbReference>
<accession>A0A0G1BHK1</accession>
<keyword evidence="1" id="KW-1133">Transmembrane helix</keyword>
<feature type="transmembrane region" description="Helical" evidence="1">
    <location>
        <begin position="28"/>
        <end position="50"/>
    </location>
</feature>
<comment type="caution">
    <text evidence="2">The sequence shown here is derived from an EMBL/GenBank/DDBJ whole genome shotgun (WGS) entry which is preliminary data.</text>
</comment>
<evidence type="ECO:0008006" key="4">
    <source>
        <dbReference type="Google" id="ProtNLM"/>
    </source>
</evidence>